<feature type="region of interest" description="Disordered" evidence="1">
    <location>
        <begin position="1"/>
        <end position="79"/>
    </location>
</feature>
<proteinExistence type="predicted"/>
<sequence>MGTKSSKPWSNAENDATTNIEPFEAEAQSSATSQPPKQPSKDTNQERDQKNAESKAKRKTKKATSPADADDSSDDENLADALGTRELSIAILKPRLSDPLVLPATPPRVLAPLNPASTLTYERRTATATTSLEKALPPTQAHDRVLDAIDMDVPAVPSPQDEENETMKIIEQLMRDPPPSPLLPRPKIESKKEAVVRQAIAATRQKSEKGEKTTLKLDAADEDIMNEILLGDARRQGEDRLS</sequence>
<evidence type="ECO:0000313" key="2">
    <source>
        <dbReference type="EMBL" id="KAF0730747.1"/>
    </source>
</evidence>
<keyword evidence="3" id="KW-1185">Reference proteome</keyword>
<protein>
    <submittedName>
        <fullName evidence="2">Uncharacterized protein</fullName>
    </submittedName>
</protein>
<dbReference type="Proteomes" id="UP000481153">
    <property type="component" value="Unassembled WGS sequence"/>
</dbReference>
<comment type="caution">
    <text evidence="2">The sequence shown here is derived from an EMBL/GenBank/DDBJ whole genome shotgun (WGS) entry which is preliminary data.</text>
</comment>
<feature type="region of interest" description="Disordered" evidence="1">
    <location>
        <begin position="172"/>
        <end position="191"/>
    </location>
</feature>
<name>A0A6G0WTC9_9STRA</name>
<evidence type="ECO:0000313" key="3">
    <source>
        <dbReference type="Proteomes" id="UP000481153"/>
    </source>
</evidence>
<reference evidence="2 3" key="1">
    <citation type="submission" date="2019-07" db="EMBL/GenBank/DDBJ databases">
        <title>Genomics analysis of Aphanomyces spp. identifies a new class of oomycete effector associated with host adaptation.</title>
        <authorList>
            <person name="Gaulin E."/>
        </authorList>
    </citation>
    <scope>NUCLEOTIDE SEQUENCE [LARGE SCALE GENOMIC DNA]</scope>
    <source>
        <strain evidence="2 3">ATCC 201684</strain>
    </source>
</reference>
<feature type="compositionally biased region" description="Acidic residues" evidence="1">
    <location>
        <begin position="68"/>
        <end position="78"/>
    </location>
</feature>
<evidence type="ECO:0000256" key="1">
    <source>
        <dbReference type="SAM" id="MobiDB-lite"/>
    </source>
</evidence>
<dbReference type="EMBL" id="VJMJ01000151">
    <property type="protein sequence ID" value="KAF0730747.1"/>
    <property type="molecule type" value="Genomic_DNA"/>
</dbReference>
<feature type="compositionally biased region" description="Polar residues" evidence="1">
    <location>
        <begin position="1"/>
        <end position="20"/>
    </location>
</feature>
<dbReference type="AlphaFoldDB" id="A0A6G0WTC9"/>
<feature type="compositionally biased region" description="Basic and acidic residues" evidence="1">
    <location>
        <begin position="39"/>
        <end position="55"/>
    </location>
</feature>
<accession>A0A6G0WTC9</accession>
<dbReference type="VEuPathDB" id="FungiDB:AeMF1_014054"/>
<organism evidence="2 3">
    <name type="scientific">Aphanomyces euteiches</name>
    <dbReference type="NCBI Taxonomy" id="100861"/>
    <lineage>
        <taxon>Eukaryota</taxon>
        <taxon>Sar</taxon>
        <taxon>Stramenopiles</taxon>
        <taxon>Oomycota</taxon>
        <taxon>Saprolegniomycetes</taxon>
        <taxon>Saprolegniales</taxon>
        <taxon>Verrucalvaceae</taxon>
        <taxon>Aphanomyces</taxon>
    </lineage>
</organism>
<gene>
    <name evidence="2" type="ORF">Ae201684_011857</name>
</gene>